<evidence type="ECO:0000313" key="2">
    <source>
        <dbReference type="EMBL" id="RPH29327.1"/>
    </source>
</evidence>
<dbReference type="InterPro" id="IPR009097">
    <property type="entry name" value="Cyclic_Pdiesterase"/>
</dbReference>
<accession>A0A3N5DNY1</accession>
<protein>
    <submittedName>
        <fullName evidence="2">DUF1868 domain-containing protein</fullName>
    </submittedName>
</protein>
<dbReference type="Pfam" id="PF08975">
    <property type="entry name" value="2H-phosphodiest"/>
    <property type="match status" value="1"/>
</dbReference>
<keyword evidence="3" id="KW-1185">Reference proteome</keyword>
<evidence type="ECO:0000313" key="3">
    <source>
        <dbReference type="Proteomes" id="UP000268615"/>
    </source>
</evidence>
<dbReference type="EMBL" id="RPOH01000021">
    <property type="protein sequence ID" value="RPH29327.1"/>
    <property type="molecule type" value="Genomic_DNA"/>
</dbReference>
<dbReference type="Gene3D" id="3.90.1140.10">
    <property type="entry name" value="Cyclic phosphodiesterase"/>
    <property type="match status" value="1"/>
</dbReference>
<organism evidence="2 3">
    <name type="scientific">Buttiauxella warmboldiae</name>
    <dbReference type="NCBI Taxonomy" id="82993"/>
    <lineage>
        <taxon>Bacteria</taxon>
        <taxon>Pseudomonadati</taxon>
        <taxon>Pseudomonadota</taxon>
        <taxon>Gammaproteobacteria</taxon>
        <taxon>Enterobacterales</taxon>
        <taxon>Enterobacteriaceae</taxon>
        <taxon>Buttiauxella</taxon>
    </lineage>
</organism>
<sequence>MNQRHLPVGVTNGKFDENGNALPFVGNTVIVHITHTLLYLRLCDFHARLAQSALTNNLYSLLPPQSYHITLFDGACKKSEEGWYWPTNLPISASLQACTEFMVSKINENAIVSPELTFSVSAYKPVVNTLAIIVQPSGDTVEQVQVLRDKLSSALGIRRRNHYEYVYHITLGYLLRTPSPTEQEMLSTLLQQFISELTEEESILKLEKAELCQYESITAFSPILYF</sequence>
<dbReference type="AlphaFoldDB" id="A0A3N5DNY1"/>
<gene>
    <name evidence="2" type="ORF">EHN07_06695</name>
</gene>
<dbReference type="Proteomes" id="UP000268615">
    <property type="component" value="Unassembled WGS sequence"/>
</dbReference>
<evidence type="ECO:0000259" key="1">
    <source>
        <dbReference type="Pfam" id="PF08975"/>
    </source>
</evidence>
<feature type="domain" description="DUF1868" evidence="1">
    <location>
        <begin position="14"/>
        <end position="125"/>
    </location>
</feature>
<reference evidence="2 3" key="1">
    <citation type="submission" date="2018-11" db="EMBL/GenBank/DDBJ databases">
        <title>Draft genome sequence of Buttiauxella warmboldiae CCUG 35512.</title>
        <authorList>
            <person name="Salva-Serra F."/>
            <person name="Marathe N."/>
            <person name="Moore E."/>
            <person name="Svensson L."/>
            <person name="Engstrom-Jakobsson H."/>
        </authorList>
    </citation>
    <scope>NUCLEOTIDE SEQUENCE [LARGE SCALE GENOMIC DNA]</scope>
    <source>
        <strain evidence="2 3">CCUG 35512</strain>
    </source>
</reference>
<dbReference type="SUPFAM" id="SSF55144">
    <property type="entry name" value="LigT-like"/>
    <property type="match status" value="1"/>
</dbReference>
<proteinExistence type="predicted"/>
<name>A0A3N5DNY1_9ENTR</name>
<dbReference type="OrthoDB" id="151828at2"/>
<dbReference type="InterPro" id="IPR015069">
    <property type="entry name" value="2H-PEstase_DUF1868"/>
</dbReference>
<comment type="caution">
    <text evidence="2">The sequence shown here is derived from an EMBL/GenBank/DDBJ whole genome shotgun (WGS) entry which is preliminary data.</text>
</comment>
<dbReference type="RefSeq" id="WP_124023396.1">
    <property type="nucleotide sequence ID" value="NZ_RPOH01000021.1"/>
</dbReference>